<evidence type="ECO:0000313" key="2">
    <source>
        <dbReference type="Proteomes" id="UP000235145"/>
    </source>
</evidence>
<comment type="caution">
    <text evidence="1">The sequence shown here is derived from an EMBL/GenBank/DDBJ whole genome shotgun (WGS) entry which is preliminary data.</text>
</comment>
<dbReference type="PANTHER" id="PTHR45023:SF4">
    <property type="entry name" value="GLYCINE-RICH PROTEIN-RELATED"/>
    <property type="match status" value="1"/>
</dbReference>
<evidence type="ECO:0000313" key="1">
    <source>
        <dbReference type="EMBL" id="KAJ0218878.1"/>
    </source>
</evidence>
<dbReference type="AlphaFoldDB" id="A0A9R1W7L3"/>
<proteinExistence type="predicted"/>
<accession>A0A9R1W7L3</accession>
<reference evidence="1 2" key="1">
    <citation type="journal article" date="2017" name="Nat. Commun.">
        <title>Genome assembly with in vitro proximity ligation data and whole-genome triplication in lettuce.</title>
        <authorList>
            <person name="Reyes-Chin-Wo S."/>
            <person name="Wang Z."/>
            <person name="Yang X."/>
            <person name="Kozik A."/>
            <person name="Arikit S."/>
            <person name="Song C."/>
            <person name="Xia L."/>
            <person name="Froenicke L."/>
            <person name="Lavelle D.O."/>
            <person name="Truco M.J."/>
            <person name="Xia R."/>
            <person name="Zhu S."/>
            <person name="Xu C."/>
            <person name="Xu H."/>
            <person name="Xu X."/>
            <person name="Cox K."/>
            <person name="Korf I."/>
            <person name="Meyers B.C."/>
            <person name="Michelmore R.W."/>
        </authorList>
    </citation>
    <scope>NUCLEOTIDE SEQUENCE [LARGE SCALE GENOMIC DNA]</scope>
    <source>
        <strain evidence="2">cv. Salinas</strain>
        <tissue evidence="1">Seedlings</tissue>
    </source>
</reference>
<dbReference type="Proteomes" id="UP000235145">
    <property type="component" value="Unassembled WGS sequence"/>
</dbReference>
<protein>
    <submittedName>
        <fullName evidence="1">Uncharacterized protein</fullName>
    </submittedName>
</protein>
<dbReference type="PANTHER" id="PTHR45023">
    <property type="match status" value="1"/>
</dbReference>
<sequence>MKPHSFSQIPIKFPSLKMFKPHKISENPRARVKELYDANQAENPGKLDNRNIAQMNGRYKRLNESVGKWVGVYREAYRKRRSGMSMKDNENEAHKLYETSGSKFNDTIVFNKVMCKHRKWDLQLAHDAT</sequence>
<name>A0A9R1W7L3_LACSA</name>
<gene>
    <name evidence="1" type="ORF">LSAT_V11C300137910</name>
</gene>
<organism evidence="1 2">
    <name type="scientific">Lactuca sativa</name>
    <name type="common">Garden lettuce</name>
    <dbReference type="NCBI Taxonomy" id="4236"/>
    <lineage>
        <taxon>Eukaryota</taxon>
        <taxon>Viridiplantae</taxon>
        <taxon>Streptophyta</taxon>
        <taxon>Embryophyta</taxon>
        <taxon>Tracheophyta</taxon>
        <taxon>Spermatophyta</taxon>
        <taxon>Magnoliopsida</taxon>
        <taxon>eudicotyledons</taxon>
        <taxon>Gunneridae</taxon>
        <taxon>Pentapetalae</taxon>
        <taxon>asterids</taxon>
        <taxon>campanulids</taxon>
        <taxon>Asterales</taxon>
        <taxon>Asteraceae</taxon>
        <taxon>Cichorioideae</taxon>
        <taxon>Cichorieae</taxon>
        <taxon>Lactucinae</taxon>
        <taxon>Lactuca</taxon>
    </lineage>
</organism>
<dbReference type="EMBL" id="NBSK02000003">
    <property type="protein sequence ID" value="KAJ0218878.1"/>
    <property type="molecule type" value="Genomic_DNA"/>
</dbReference>
<keyword evidence="2" id="KW-1185">Reference proteome</keyword>